<accession>A0A1X6NLV0</accession>
<keyword evidence="1" id="KW-0472">Membrane</keyword>
<dbReference type="EMBL" id="KV919622">
    <property type="protein sequence ID" value="OSX69313.1"/>
    <property type="molecule type" value="Genomic_DNA"/>
</dbReference>
<dbReference type="AlphaFoldDB" id="A0A1X6NLV0"/>
<feature type="transmembrane region" description="Helical" evidence="1">
    <location>
        <begin position="6"/>
        <end position="26"/>
    </location>
</feature>
<evidence type="ECO:0000313" key="2">
    <source>
        <dbReference type="EMBL" id="OSX69313.1"/>
    </source>
</evidence>
<organism evidence="2 3">
    <name type="scientific">Porphyra umbilicalis</name>
    <name type="common">Purple laver</name>
    <name type="synonym">Red alga</name>
    <dbReference type="NCBI Taxonomy" id="2786"/>
    <lineage>
        <taxon>Eukaryota</taxon>
        <taxon>Rhodophyta</taxon>
        <taxon>Bangiophyceae</taxon>
        <taxon>Bangiales</taxon>
        <taxon>Bangiaceae</taxon>
        <taxon>Porphyra</taxon>
    </lineage>
</organism>
<keyword evidence="1" id="KW-0812">Transmembrane</keyword>
<evidence type="ECO:0000313" key="3">
    <source>
        <dbReference type="Proteomes" id="UP000218209"/>
    </source>
</evidence>
<protein>
    <submittedName>
        <fullName evidence="2">Uncharacterized protein</fullName>
    </submittedName>
</protein>
<feature type="transmembrane region" description="Helical" evidence="1">
    <location>
        <begin position="145"/>
        <end position="166"/>
    </location>
</feature>
<keyword evidence="1" id="KW-1133">Transmembrane helix</keyword>
<proteinExistence type="predicted"/>
<feature type="transmembrane region" description="Helical" evidence="1">
    <location>
        <begin position="38"/>
        <end position="54"/>
    </location>
</feature>
<reference evidence="2 3" key="1">
    <citation type="submission" date="2017-03" db="EMBL/GenBank/DDBJ databases">
        <title>WGS assembly of Porphyra umbilicalis.</title>
        <authorList>
            <person name="Brawley S.H."/>
            <person name="Blouin N.A."/>
            <person name="Ficko-Blean E."/>
            <person name="Wheeler G.L."/>
            <person name="Lohr M."/>
            <person name="Goodson H.V."/>
            <person name="Jenkins J.W."/>
            <person name="Blaby-Haas C.E."/>
            <person name="Helliwell K.E."/>
            <person name="Chan C."/>
            <person name="Marriage T."/>
            <person name="Bhattacharya D."/>
            <person name="Klein A.S."/>
            <person name="Badis Y."/>
            <person name="Brodie J."/>
            <person name="Cao Y."/>
            <person name="Collen J."/>
            <person name="Dittami S.M."/>
            <person name="Gachon C.M."/>
            <person name="Green B.R."/>
            <person name="Karpowicz S."/>
            <person name="Kim J.W."/>
            <person name="Kudahl U."/>
            <person name="Lin S."/>
            <person name="Michel G."/>
            <person name="Mittag M."/>
            <person name="Olson B.J."/>
            <person name="Pangilinan J."/>
            <person name="Peng Y."/>
            <person name="Qiu H."/>
            <person name="Shu S."/>
            <person name="Singer J.T."/>
            <person name="Smith A.G."/>
            <person name="Sprecher B.N."/>
            <person name="Wagner V."/>
            <person name="Wang W."/>
            <person name="Wang Z.-Y."/>
            <person name="Yan J."/>
            <person name="Yarish C."/>
            <person name="Zoeuner-Riek S."/>
            <person name="Zhuang Y."/>
            <person name="Zou Y."/>
            <person name="Lindquist E.A."/>
            <person name="Grimwood J."/>
            <person name="Barry K."/>
            <person name="Rokhsar D.S."/>
            <person name="Schmutz J."/>
            <person name="Stiller J.W."/>
            <person name="Grossman A.R."/>
            <person name="Prochnik S.E."/>
        </authorList>
    </citation>
    <scope>NUCLEOTIDE SEQUENCE [LARGE SCALE GENOMIC DNA]</scope>
    <source>
        <strain evidence="2">4086291</strain>
    </source>
</reference>
<feature type="transmembrane region" description="Helical" evidence="1">
    <location>
        <begin position="60"/>
        <end position="79"/>
    </location>
</feature>
<feature type="transmembrane region" description="Helical" evidence="1">
    <location>
        <begin position="227"/>
        <end position="248"/>
    </location>
</feature>
<gene>
    <name evidence="2" type="ORF">BU14_1626s0002</name>
</gene>
<feature type="transmembrane region" description="Helical" evidence="1">
    <location>
        <begin position="187"/>
        <end position="207"/>
    </location>
</feature>
<name>A0A1X6NLV0_PORUM</name>
<dbReference type="Proteomes" id="UP000218209">
    <property type="component" value="Unassembled WGS sequence"/>
</dbReference>
<sequence>MTIPRVGVSLTIFVLSVWSTVSPFVAKHTTGAQVWCRLPLSWYVWMLFTVLSVWECELDALSLNLLTLTILMAVLLPAFSAPDRRPAMDWAVRSVDVVAVTLFAMVVPYVGDGRLISSLGPDTCTVGDIDVPFVTMFTRISWLHVVRSGVILSLIAVASITTLVVPSAADEDDPEEQPSMLTTVSDVFRLAALAGACAVLFAWTPPLDTSRPQNLMVLFSAVRTRDWWVFVGAAATEAITTAVFVATVDRRARARRVTFAEWVESVEDEE</sequence>
<evidence type="ECO:0000256" key="1">
    <source>
        <dbReference type="SAM" id="Phobius"/>
    </source>
</evidence>
<keyword evidence="3" id="KW-1185">Reference proteome</keyword>